<evidence type="ECO:0000313" key="5">
    <source>
        <dbReference type="Proteomes" id="UP000001107"/>
    </source>
</evidence>
<dbReference type="PROSITE" id="PS50005">
    <property type="entry name" value="TPR"/>
    <property type="match status" value="3"/>
</dbReference>
<dbReference type="PROSITE" id="PS50293">
    <property type="entry name" value="TPR_REGION"/>
    <property type="match status" value="1"/>
</dbReference>
<dbReference type="InterPro" id="IPR051685">
    <property type="entry name" value="Ycf3/AcsC/BcsC/TPR_MFPF"/>
</dbReference>
<name>A6UN68_METVS</name>
<dbReference type="PANTHER" id="PTHR44943">
    <property type="entry name" value="CELLULOSE SYNTHASE OPERON PROTEIN C"/>
    <property type="match status" value="1"/>
</dbReference>
<dbReference type="STRING" id="406327.Mevan_0025"/>
<dbReference type="eggNOG" id="arCOG06519">
    <property type="taxonomic scope" value="Archaea"/>
</dbReference>
<evidence type="ECO:0000256" key="1">
    <source>
        <dbReference type="ARBA" id="ARBA00022737"/>
    </source>
</evidence>
<dbReference type="OrthoDB" id="115601at2157"/>
<evidence type="ECO:0000256" key="2">
    <source>
        <dbReference type="ARBA" id="ARBA00022803"/>
    </source>
</evidence>
<dbReference type="KEGG" id="mvn:Mevan_0025"/>
<dbReference type="InterPro" id="IPR011990">
    <property type="entry name" value="TPR-like_helical_dom_sf"/>
</dbReference>
<dbReference type="PANTHER" id="PTHR44943:SF8">
    <property type="entry name" value="TPR REPEAT-CONTAINING PROTEIN MJ0263"/>
    <property type="match status" value="1"/>
</dbReference>
<proteinExistence type="predicted"/>
<dbReference type="RefSeq" id="WP_011971844.1">
    <property type="nucleotide sequence ID" value="NC_009634.1"/>
</dbReference>
<dbReference type="Pfam" id="PF00515">
    <property type="entry name" value="TPR_1"/>
    <property type="match status" value="1"/>
</dbReference>
<dbReference type="InterPro" id="IPR011716">
    <property type="entry name" value="TPR-3"/>
</dbReference>
<dbReference type="AlphaFoldDB" id="A6UN68"/>
<keyword evidence="1" id="KW-0677">Repeat</keyword>
<dbReference type="SMART" id="SM00028">
    <property type="entry name" value="TPR"/>
    <property type="match status" value="4"/>
</dbReference>
<feature type="repeat" description="TPR" evidence="3">
    <location>
        <begin position="41"/>
        <end position="74"/>
    </location>
</feature>
<dbReference type="Pfam" id="PF13432">
    <property type="entry name" value="TPR_16"/>
    <property type="match status" value="1"/>
</dbReference>
<accession>A6UN68</accession>
<keyword evidence="2 3" id="KW-0802">TPR repeat</keyword>
<dbReference type="HOGENOM" id="CLU_003728_14_2_2"/>
<keyword evidence="5" id="KW-1185">Reference proteome</keyword>
<protein>
    <submittedName>
        <fullName evidence="4">TPR repeat-containing protein</fullName>
    </submittedName>
</protein>
<dbReference type="SUPFAM" id="SSF48452">
    <property type="entry name" value="TPR-like"/>
    <property type="match status" value="1"/>
</dbReference>
<dbReference type="InterPro" id="IPR019734">
    <property type="entry name" value="TPR_rpt"/>
</dbReference>
<dbReference type="GeneID" id="5325745"/>
<sequence>MNNNSGIQKWHSHAVLLINSKKYTEALTYYDKILSNYPKDFLAVFGKGVVFLKLKEYDLALGCFNSVLNMNPEYTPAIKNKKIIEEKKKEIEKENFKRFFKLGIECYSLGEYEKALNYFENAFFIDPYSNALIKNLEKTREKLKQLIPVKWNNKGVEYYRKGQYEKALECFKKAVILEPNLKSALKNKKMVENLINK</sequence>
<evidence type="ECO:0000256" key="3">
    <source>
        <dbReference type="PROSITE-ProRule" id="PRU00339"/>
    </source>
</evidence>
<gene>
    <name evidence="4" type="ordered locus">Mevan_0025</name>
</gene>
<dbReference type="Pfam" id="PF07720">
    <property type="entry name" value="TPR_3"/>
    <property type="match status" value="1"/>
</dbReference>
<organism evidence="4 5">
    <name type="scientific">Methanococcus vannielii (strain ATCC 35089 / DSM 1224 / JCM 13029 / OCM 148 / SB)</name>
    <dbReference type="NCBI Taxonomy" id="406327"/>
    <lineage>
        <taxon>Archaea</taxon>
        <taxon>Methanobacteriati</taxon>
        <taxon>Methanobacteriota</taxon>
        <taxon>Methanomada group</taxon>
        <taxon>Methanococci</taxon>
        <taxon>Methanococcales</taxon>
        <taxon>Methanococcaceae</taxon>
        <taxon>Methanococcus</taxon>
    </lineage>
</organism>
<dbReference type="EMBL" id="CP000742">
    <property type="protein sequence ID" value="ABR53940.1"/>
    <property type="molecule type" value="Genomic_DNA"/>
</dbReference>
<feature type="repeat" description="TPR" evidence="3">
    <location>
        <begin position="148"/>
        <end position="181"/>
    </location>
</feature>
<feature type="repeat" description="TPR" evidence="3">
    <location>
        <begin position="96"/>
        <end position="129"/>
    </location>
</feature>
<evidence type="ECO:0000313" key="4">
    <source>
        <dbReference type="EMBL" id="ABR53940.1"/>
    </source>
</evidence>
<dbReference type="Gene3D" id="1.25.40.10">
    <property type="entry name" value="Tetratricopeptide repeat domain"/>
    <property type="match status" value="3"/>
</dbReference>
<reference evidence="4" key="1">
    <citation type="submission" date="2007-06" db="EMBL/GenBank/DDBJ databases">
        <title>Complete sequence of Methanococcus vannielii SB.</title>
        <authorList>
            <consortium name="US DOE Joint Genome Institute"/>
            <person name="Copeland A."/>
            <person name="Lucas S."/>
            <person name="Lapidus A."/>
            <person name="Barry K."/>
            <person name="Glavina del Rio T."/>
            <person name="Dalin E."/>
            <person name="Tice H."/>
            <person name="Pitluck S."/>
            <person name="Chain P."/>
            <person name="Malfatti S."/>
            <person name="Shin M."/>
            <person name="Vergez L."/>
            <person name="Schmutz J."/>
            <person name="Larimer F."/>
            <person name="Land M."/>
            <person name="Hauser L."/>
            <person name="Kyrpides N."/>
            <person name="Anderson I."/>
            <person name="Sieprawska-Lupa M."/>
            <person name="Whitman W.B."/>
            <person name="Richardson P."/>
        </authorList>
    </citation>
    <scope>NUCLEOTIDE SEQUENCE [LARGE SCALE GENOMIC DNA]</scope>
    <source>
        <strain evidence="4">SB</strain>
    </source>
</reference>
<dbReference type="Proteomes" id="UP000001107">
    <property type="component" value="Chromosome"/>
</dbReference>